<name>A0A0H5QY15_9EUKA</name>
<organism evidence="1">
    <name type="scientific">Spongospora subterranea</name>
    <dbReference type="NCBI Taxonomy" id="70186"/>
    <lineage>
        <taxon>Eukaryota</taxon>
        <taxon>Sar</taxon>
        <taxon>Rhizaria</taxon>
        <taxon>Endomyxa</taxon>
        <taxon>Phytomyxea</taxon>
        <taxon>Plasmodiophorida</taxon>
        <taxon>Plasmodiophoridae</taxon>
        <taxon>Spongospora</taxon>
    </lineage>
</organism>
<proteinExistence type="predicted"/>
<accession>A0A0H5QY15</accession>
<protein>
    <submittedName>
        <fullName evidence="1">Uncharacterized protein</fullName>
    </submittedName>
</protein>
<sequence>MHHIRHPEELSKKSEFSSAMIELSRLKEEMFSTRLDLSSIKQKLSQNSHVFSTISKPDVNVEKLTKELEVVKNDCDLLRHYRARDQGFLPLNQELNRPNRPNNAEFVELNRKVEDLDHKMDRSSHEISARGHLECQYLEKLVDDELKRVRHDMTEMLQDMMKLSIDERAQSKSDWSKSLKNQELIRAQFDAEYGALTHRL</sequence>
<dbReference type="AlphaFoldDB" id="A0A0H5QY15"/>
<feature type="non-terminal residue" evidence="1">
    <location>
        <position position="200"/>
    </location>
</feature>
<evidence type="ECO:0000313" key="1">
    <source>
        <dbReference type="EMBL" id="CRZ00474.1"/>
    </source>
</evidence>
<reference evidence="1" key="1">
    <citation type="submission" date="2015-04" db="EMBL/GenBank/DDBJ databases">
        <title>The genome sequence of the plant pathogenic Rhizarian Plasmodiophora brassicae reveals insights in its biotrophic life cycle and the origin of chitin synthesis.</title>
        <authorList>
            <person name="Schwelm A."/>
            <person name="Fogelqvist J."/>
            <person name="Knaust A."/>
            <person name="Julke S."/>
            <person name="Lilja T."/>
            <person name="Dhandapani V."/>
            <person name="Bonilla-Rosso G."/>
            <person name="Karlsson M."/>
            <person name="Shevchenko A."/>
            <person name="Choi S.R."/>
            <person name="Kim H.G."/>
            <person name="Park J.Y."/>
            <person name="Lim Y.P."/>
            <person name="Ludwig-Muller J."/>
            <person name="Dixelius C."/>
        </authorList>
    </citation>
    <scope>NUCLEOTIDE SEQUENCE</scope>
    <source>
        <tissue evidence="1">Potato root galls</tissue>
    </source>
</reference>
<dbReference type="EMBL" id="HACM01000032">
    <property type="protein sequence ID" value="CRZ00474.1"/>
    <property type="molecule type" value="Transcribed_RNA"/>
</dbReference>